<accession>A0A7C4QKT9</accession>
<proteinExistence type="predicted"/>
<gene>
    <name evidence="1" type="ORF">ENS64_00010</name>
</gene>
<organism evidence="1">
    <name type="scientific">Schlesneria paludicola</name>
    <dbReference type="NCBI Taxonomy" id="360056"/>
    <lineage>
        <taxon>Bacteria</taxon>
        <taxon>Pseudomonadati</taxon>
        <taxon>Planctomycetota</taxon>
        <taxon>Planctomycetia</taxon>
        <taxon>Planctomycetales</taxon>
        <taxon>Planctomycetaceae</taxon>
        <taxon>Schlesneria</taxon>
    </lineage>
</organism>
<reference evidence="1" key="1">
    <citation type="journal article" date="2020" name="mSystems">
        <title>Genome- and Community-Level Interaction Insights into Carbon Utilization and Element Cycling Functions of Hydrothermarchaeota in Hydrothermal Sediment.</title>
        <authorList>
            <person name="Zhou Z."/>
            <person name="Liu Y."/>
            <person name="Xu W."/>
            <person name="Pan J."/>
            <person name="Luo Z.H."/>
            <person name="Li M."/>
        </authorList>
    </citation>
    <scope>NUCLEOTIDE SEQUENCE [LARGE SCALE GENOMIC DNA]</scope>
    <source>
        <strain evidence="1">SpSt-508</strain>
    </source>
</reference>
<comment type="caution">
    <text evidence="1">The sequence shown here is derived from an EMBL/GenBank/DDBJ whole genome shotgun (WGS) entry which is preliminary data.</text>
</comment>
<name>A0A7C4QKT9_9PLAN</name>
<sequence length="132" mass="15163">MCTKEKAAGLGGQTYFENEKRAYGFLMAHVLAGDRLAAIRELQREDAQARQWHAHTGGIDFYACFTLKHQMRKYFLFGDQLDPAYKKRMFDGAKIWTERDPLRRPHPAFVRAGESLFTATVTEEGLATFENQ</sequence>
<protein>
    <submittedName>
        <fullName evidence="1">Uncharacterized protein</fullName>
    </submittedName>
</protein>
<dbReference type="AlphaFoldDB" id="A0A7C4QKT9"/>
<evidence type="ECO:0000313" key="1">
    <source>
        <dbReference type="EMBL" id="HGT37647.1"/>
    </source>
</evidence>
<dbReference type="EMBL" id="DSVQ01000001">
    <property type="protein sequence ID" value="HGT37647.1"/>
    <property type="molecule type" value="Genomic_DNA"/>
</dbReference>